<dbReference type="AlphaFoldDB" id="A0A9D4HCU2"/>
<name>A0A9D4HCU2_DREPO</name>
<evidence type="ECO:0000313" key="3">
    <source>
        <dbReference type="Proteomes" id="UP000828390"/>
    </source>
</evidence>
<protein>
    <submittedName>
        <fullName evidence="2">Uncharacterized protein</fullName>
    </submittedName>
</protein>
<accession>A0A9D4HCU2</accession>
<reference evidence="2" key="2">
    <citation type="submission" date="2020-11" db="EMBL/GenBank/DDBJ databases">
        <authorList>
            <person name="McCartney M.A."/>
            <person name="Auch B."/>
            <person name="Kono T."/>
            <person name="Mallez S."/>
            <person name="Becker A."/>
            <person name="Gohl D.M."/>
            <person name="Silverstein K.A.T."/>
            <person name="Koren S."/>
            <person name="Bechman K.B."/>
            <person name="Herman A."/>
            <person name="Abrahante J.E."/>
            <person name="Garbe J."/>
        </authorList>
    </citation>
    <scope>NUCLEOTIDE SEQUENCE</scope>
    <source>
        <strain evidence="2">Duluth1</strain>
        <tissue evidence="2">Whole animal</tissue>
    </source>
</reference>
<reference evidence="2" key="1">
    <citation type="journal article" date="2019" name="bioRxiv">
        <title>The Genome of the Zebra Mussel, Dreissena polymorpha: A Resource for Invasive Species Research.</title>
        <authorList>
            <person name="McCartney M.A."/>
            <person name="Auch B."/>
            <person name="Kono T."/>
            <person name="Mallez S."/>
            <person name="Zhang Y."/>
            <person name="Obille A."/>
            <person name="Becker A."/>
            <person name="Abrahante J.E."/>
            <person name="Garbe J."/>
            <person name="Badalamenti J.P."/>
            <person name="Herman A."/>
            <person name="Mangelson H."/>
            <person name="Liachko I."/>
            <person name="Sullivan S."/>
            <person name="Sone E.D."/>
            <person name="Koren S."/>
            <person name="Silverstein K.A.T."/>
            <person name="Beckman K.B."/>
            <person name="Gohl D.M."/>
        </authorList>
    </citation>
    <scope>NUCLEOTIDE SEQUENCE</scope>
    <source>
        <strain evidence="2">Duluth1</strain>
        <tissue evidence="2">Whole animal</tissue>
    </source>
</reference>
<feature type="compositionally biased region" description="Low complexity" evidence="1">
    <location>
        <begin position="31"/>
        <end position="41"/>
    </location>
</feature>
<dbReference type="EMBL" id="JAIWYP010000004">
    <property type="protein sequence ID" value="KAH3831885.1"/>
    <property type="molecule type" value="Genomic_DNA"/>
</dbReference>
<gene>
    <name evidence="2" type="ORF">DPMN_105157</name>
</gene>
<evidence type="ECO:0000256" key="1">
    <source>
        <dbReference type="SAM" id="MobiDB-lite"/>
    </source>
</evidence>
<organism evidence="2 3">
    <name type="scientific">Dreissena polymorpha</name>
    <name type="common">Zebra mussel</name>
    <name type="synonym">Mytilus polymorpha</name>
    <dbReference type="NCBI Taxonomy" id="45954"/>
    <lineage>
        <taxon>Eukaryota</taxon>
        <taxon>Metazoa</taxon>
        <taxon>Spiralia</taxon>
        <taxon>Lophotrochozoa</taxon>
        <taxon>Mollusca</taxon>
        <taxon>Bivalvia</taxon>
        <taxon>Autobranchia</taxon>
        <taxon>Heteroconchia</taxon>
        <taxon>Euheterodonta</taxon>
        <taxon>Imparidentia</taxon>
        <taxon>Neoheterodontei</taxon>
        <taxon>Myida</taxon>
        <taxon>Dreissenoidea</taxon>
        <taxon>Dreissenidae</taxon>
        <taxon>Dreissena</taxon>
    </lineage>
</organism>
<feature type="region of interest" description="Disordered" evidence="1">
    <location>
        <begin position="25"/>
        <end position="46"/>
    </location>
</feature>
<comment type="caution">
    <text evidence="2">The sequence shown here is derived from an EMBL/GenBank/DDBJ whole genome shotgun (WGS) entry which is preliminary data.</text>
</comment>
<sequence>MTSYQLSEQVTCIVLALPAKPCSKETESEESNSGCDSSSHGTDSDDSTYKAVAVQAPLPYKSASAFVGECFCPFGEIPKDGPVECCIKCHTYDCCGEEGNDIECRDKYCLCETPRGFVYNNETADRPKRIVWMPLLGSVLYLFNEELRAWAIGDLDDDKQSSLACLLTYCVYIFTYINQFELYAALEF</sequence>
<keyword evidence="3" id="KW-1185">Reference proteome</keyword>
<dbReference type="Proteomes" id="UP000828390">
    <property type="component" value="Unassembled WGS sequence"/>
</dbReference>
<proteinExistence type="predicted"/>
<evidence type="ECO:0000313" key="2">
    <source>
        <dbReference type="EMBL" id="KAH3831885.1"/>
    </source>
</evidence>